<protein>
    <submittedName>
        <fullName evidence="2">DUF4124 domain-containing protein</fullName>
    </submittedName>
</protein>
<sequence length="371" mass="41296">MRRFARPFVEGRSLDDQKHREGTTVGGVLTRARRTGARWLFSARRPRCRSAIVVGCCCALIATTPMSQIYRWVDQDGQVHYSDQIPPSHSSRGHTRINDTGIAVEVVPPAKTPEEWRREQDLERLRQRQQRLLEEQAAADNLLLRSYGSIGDIEAARNNNLATIDAAILVTRNEIRRQQEALTGLYTEAADLERAGRTVPDTLGGRILQLETAIRDAYARILEREQQKQQIRESFARDIQRFQELRGLAQWRDEVPVEPAETTTSPALPNLVVCADQAECERLWHLAVAYVHRHATTPVHVSADNLLATAAPRGPNDVSLILSRLPAPTGQGASQLFLDLQCAASPQGASACDATKAGPILEGFQRALERP</sequence>
<feature type="domain" description="DUF4124" evidence="1">
    <location>
        <begin position="56"/>
        <end position="114"/>
    </location>
</feature>
<dbReference type="InterPro" id="IPR025392">
    <property type="entry name" value="DUF4124"/>
</dbReference>
<dbReference type="Pfam" id="PF13511">
    <property type="entry name" value="DUF4124"/>
    <property type="match status" value="1"/>
</dbReference>
<evidence type="ECO:0000259" key="1">
    <source>
        <dbReference type="Pfam" id="PF13511"/>
    </source>
</evidence>
<accession>A0ABV4BBB6</accession>
<organism evidence="2 3">
    <name type="scientific">Thioalkalicoccus limnaeus</name>
    <dbReference type="NCBI Taxonomy" id="120681"/>
    <lineage>
        <taxon>Bacteria</taxon>
        <taxon>Pseudomonadati</taxon>
        <taxon>Pseudomonadota</taxon>
        <taxon>Gammaproteobacteria</taxon>
        <taxon>Chromatiales</taxon>
        <taxon>Chromatiaceae</taxon>
        <taxon>Thioalkalicoccus</taxon>
    </lineage>
</organism>
<comment type="caution">
    <text evidence="2">The sequence shown here is derived from an EMBL/GenBank/DDBJ whole genome shotgun (WGS) entry which is preliminary data.</text>
</comment>
<reference evidence="2 3" key="1">
    <citation type="submission" date="2024-05" db="EMBL/GenBank/DDBJ databases">
        <title>Genome Sequence and Characterization of the New Strain Purple Sulfur Bacterium of Genus Thioalkalicoccus.</title>
        <authorList>
            <person name="Bryantseva I.A."/>
            <person name="Kyndt J.A."/>
            <person name="Imhoff J.F."/>
        </authorList>
    </citation>
    <scope>NUCLEOTIDE SEQUENCE [LARGE SCALE GENOMIC DNA]</scope>
    <source>
        <strain evidence="2 3">Um2</strain>
    </source>
</reference>
<dbReference type="RefSeq" id="WP_369665652.1">
    <property type="nucleotide sequence ID" value="NZ_JBDKXB010000002.1"/>
</dbReference>
<proteinExistence type="predicted"/>
<name>A0ABV4BBB6_9GAMM</name>
<evidence type="ECO:0000313" key="2">
    <source>
        <dbReference type="EMBL" id="MEY6431269.1"/>
    </source>
</evidence>
<dbReference type="Proteomes" id="UP001564408">
    <property type="component" value="Unassembled WGS sequence"/>
</dbReference>
<dbReference type="EMBL" id="JBDKXB010000002">
    <property type="protein sequence ID" value="MEY6431269.1"/>
    <property type="molecule type" value="Genomic_DNA"/>
</dbReference>
<keyword evidence="3" id="KW-1185">Reference proteome</keyword>
<gene>
    <name evidence="2" type="ORF">ABC977_02480</name>
</gene>
<evidence type="ECO:0000313" key="3">
    <source>
        <dbReference type="Proteomes" id="UP001564408"/>
    </source>
</evidence>